<evidence type="ECO:0000256" key="1">
    <source>
        <dbReference type="ARBA" id="ARBA00002393"/>
    </source>
</evidence>
<evidence type="ECO:0000256" key="5">
    <source>
        <dbReference type="ARBA" id="ARBA00022840"/>
    </source>
</evidence>
<dbReference type="PANTHER" id="PTHR13779:SF7">
    <property type="entry name" value="ATPASE WRNIP1"/>
    <property type="match status" value="1"/>
</dbReference>
<dbReference type="InterPro" id="IPR008921">
    <property type="entry name" value="DNA_pol3_clamp-load_cplx_C"/>
</dbReference>
<dbReference type="GO" id="GO:0000731">
    <property type="term" value="P:DNA synthesis involved in DNA repair"/>
    <property type="evidence" value="ECO:0007669"/>
    <property type="project" value="TreeGrafter"/>
</dbReference>
<dbReference type="EMBL" id="DPPF01000187">
    <property type="protein sequence ID" value="HCW93807.1"/>
    <property type="molecule type" value="Genomic_DNA"/>
</dbReference>
<evidence type="ECO:0000313" key="8">
    <source>
        <dbReference type="Proteomes" id="UP000262325"/>
    </source>
</evidence>
<dbReference type="Gene3D" id="1.20.272.10">
    <property type="match status" value="1"/>
</dbReference>
<dbReference type="Pfam" id="PF00004">
    <property type="entry name" value="AAA"/>
    <property type="match status" value="1"/>
</dbReference>
<dbReference type="GO" id="GO:0016887">
    <property type="term" value="F:ATP hydrolysis activity"/>
    <property type="evidence" value="ECO:0007669"/>
    <property type="project" value="InterPro"/>
</dbReference>
<sequence length="408" mass="45888">MKFRLIDRIYPEHFDEIKGQRHLLSDNAPLRKIISEGSFESLIFVGPPGTGKTCLAKIAGEVLSLPFYRLHAASSGSSELKNIVDSTKSYGKPVLIFIDEIHRFSKVQQDLLLDLIDEKHAKLIGASTENPYFKITPALRSRSLLFTFEPLGRDALKSIFKQACAEIEKMYEVEGIKVDNEVFERLCEASNGDARRFLNMLDIAAMTSPVKDGEMFLDVSEVEDLIMKMGYSEDEHYDLLSAMIKSIRGSDPDAALVWSKKLLKSGVDAESVFRRLLISASEDIGNAFPDALAFTNSAYEAFLKVGMPEGDIILSHVVTYLASCPKSNRSYTAGKKAEEYLKASNPYPPENIRHNPAGYKYPFDYGEFVAQEYMKSEKVFYNPSDSGFEGKIAQRLKRLWKGIKKYDS</sequence>
<dbReference type="SMART" id="SM00382">
    <property type="entry name" value="AAA"/>
    <property type="match status" value="1"/>
</dbReference>
<dbReference type="InterPro" id="IPR027417">
    <property type="entry name" value="P-loop_NTPase"/>
</dbReference>
<dbReference type="Proteomes" id="UP000262325">
    <property type="component" value="Unassembled WGS sequence"/>
</dbReference>
<dbReference type="InterPro" id="IPR032423">
    <property type="entry name" value="AAA_assoc_2"/>
</dbReference>
<protein>
    <recommendedName>
        <fullName evidence="3">Replication-associated recombination protein A</fullName>
    </recommendedName>
</protein>
<reference evidence="7 8" key="1">
    <citation type="journal article" date="2018" name="Nat. Biotechnol.">
        <title>A standardized bacterial taxonomy based on genome phylogeny substantially revises the tree of life.</title>
        <authorList>
            <person name="Parks D.H."/>
            <person name="Chuvochina M."/>
            <person name="Waite D.W."/>
            <person name="Rinke C."/>
            <person name="Skarshewski A."/>
            <person name="Chaumeil P.A."/>
            <person name="Hugenholtz P."/>
        </authorList>
    </citation>
    <scope>NUCLEOTIDE SEQUENCE [LARGE SCALE GENOMIC DNA]</scope>
    <source>
        <strain evidence="7">UBA8672</strain>
    </source>
</reference>
<dbReference type="GO" id="GO:0005524">
    <property type="term" value="F:ATP binding"/>
    <property type="evidence" value="ECO:0007669"/>
    <property type="project" value="UniProtKB-KW"/>
</dbReference>
<dbReference type="CDD" id="cd18139">
    <property type="entry name" value="HLD_clamp_RarA"/>
    <property type="match status" value="1"/>
</dbReference>
<dbReference type="InterPro" id="IPR003593">
    <property type="entry name" value="AAA+_ATPase"/>
</dbReference>
<comment type="function">
    <text evidence="1">DNA-dependent ATPase that plays important roles in cellular responses to stalled DNA replication processes.</text>
</comment>
<dbReference type="AlphaFoldDB" id="A0A3D5QDA7"/>
<proteinExistence type="inferred from homology"/>
<dbReference type="Pfam" id="PF12002">
    <property type="entry name" value="MgsA_C"/>
    <property type="match status" value="1"/>
</dbReference>
<dbReference type="SUPFAM" id="SSF48019">
    <property type="entry name" value="post-AAA+ oligomerization domain-like"/>
    <property type="match status" value="1"/>
</dbReference>
<gene>
    <name evidence="7" type="ORF">DHM44_09015</name>
</gene>
<comment type="caution">
    <text evidence="7">The sequence shown here is derived from an EMBL/GenBank/DDBJ whole genome shotgun (WGS) entry which is preliminary data.</text>
</comment>
<dbReference type="InterPro" id="IPR003959">
    <property type="entry name" value="ATPase_AAA_core"/>
</dbReference>
<evidence type="ECO:0000259" key="6">
    <source>
        <dbReference type="SMART" id="SM00382"/>
    </source>
</evidence>
<dbReference type="Gene3D" id="3.40.50.300">
    <property type="entry name" value="P-loop containing nucleotide triphosphate hydrolases"/>
    <property type="match status" value="1"/>
</dbReference>
<keyword evidence="5" id="KW-0067">ATP-binding</keyword>
<evidence type="ECO:0000313" key="7">
    <source>
        <dbReference type="EMBL" id="HCW93807.1"/>
    </source>
</evidence>
<dbReference type="InterPro" id="IPR021886">
    <property type="entry name" value="MgsA_C"/>
</dbReference>
<dbReference type="RefSeq" id="WP_273266485.1">
    <property type="nucleotide sequence ID" value="NZ_JAAZVV010000077.1"/>
</dbReference>
<dbReference type="GO" id="GO:0003677">
    <property type="term" value="F:DNA binding"/>
    <property type="evidence" value="ECO:0007669"/>
    <property type="project" value="InterPro"/>
</dbReference>
<dbReference type="GO" id="GO:0008047">
    <property type="term" value="F:enzyme activator activity"/>
    <property type="evidence" value="ECO:0007669"/>
    <property type="project" value="TreeGrafter"/>
</dbReference>
<dbReference type="Gene3D" id="1.10.8.60">
    <property type="match status" value="1"/>
</dbReference>
<dbReference type="CDD" id="cd00009">
    <property type="entry name" value="AAA"/>
    <property type="match status" value="1"/>
</dbReference>
<evidence type="ECO:0000256" key="2">
    <source>
        <dbReference type="ARBA" id="ARBA00008959"/>
    </source>
</evidence>
<dbReference type="InterPro" id="IPR051314">
    <property type="entry name" value="AAA_ATPase_RarA/MGS1/WRNIP1"/>
</dbReference>
<dbReference type="PANTHER" id="PTHR13779">
    <property type="entry name" value="WERNER HELICASE-INTERACTING PROTEIN 1 FAMILY MEMBER"/>
    <property type="match status" value="1"/>
</dbReference>
<keyword evidence="4" id="KW-0547">Nucleotide-binding</keyword>
<evidence type="ECO:0000256" key="3">
    <source>
        <dbReference type="ARBA" id="ARBA00020776"/>
    </source>
</evidence>
<dbReference type="SUPFAM" id="SSF52540">
    <property type="entry name" value="P-loop containing nucleoside triphosphate hydrolases"/>
    <property type="match status" value="1"/>
</dbReference>
<name>A0A3D5QDA7_FLESI</name>
<accession>A0A3D5QDA7</accession>
<comment type="similarity">
    <text evidence="2">Belongs to the AAA ATPase family. RarA/MGS1/WRNIP1 subfamily.</text>
</comment>
<dbReference type="Gene3D" id="1.10.3710.10">
    <property type="entry name" value="DNA polymerase III clamp loader subunits, C-terminal domain"/>
    <property type="match status" value="1"/>
</dbReference>
<dbReference type="GO" id="GO:0006261">
    <property type="term" value="P:DNA-templated DNA replication"/>
    <property type="evidence" value="ECO:0007669"/>
    <property type="project" value="TreeGrafter"/>
</dbReference>
<dbReference type="Pfam" id="PF16193">
    <property type="entry name" value="AAA_assoc_2"/>
    <property type="match status" value="1"/>
</dbReference>
<dbReference type="GO" id="GO:0017116">
    <property type="term" value="F:single-stranded DNA helicase activity"/>
    <property type="evidence" value="ECO:0007669"/>
    <property type="project" value="TreeGrafter"/>
</dbReference>
<organism evidence="7 8">
    <name type="scientific">Flexistipes sinusarabici</name>
    <dbReference type="NCBI Taxonomy" id="2352"/>
    <lineage>
        <taxon>Bacteria</taxon>
        <taxon>Pseudomonadati</taxon>
        <taxon>Deferribacterota</taxon>
        <taxon>Deferribacteres</taxon>
        <taxon>Deferribacterales</taxon>
        <taxon>Flexistipitaceae</taxon>
        <taxon>Flexistipes</taxon>
    </lineage>
</organism>
<feature type="domain" description="AAA+ ATPase" evidence="6">
    <location>
        <begin position="38"/>
        <end position="153"/>
    </location>
</feature>
<evidence type="ECO:0000256" key="4">
    <source>
        <dbReference type="ARBA" id="ARBA00022741"/>
    </source>
</evidence>